<comment type="caution">
    <text evidence="2">The sequence shown here is derived from an EMBL/GenBank/DDBJ whole genome shotgun (WGS) entry which is preliminary data.</text>
</comment>
<reference evidence="2" key="1">
    <citation type="submission" date="2020-11" db="EMBL/GenBank/DDBJ databases">
        <authorList>
            <consortium name="DOE Joint Genome Institute"/>
            <person name="Ahrendt S."/>
            <person name="Riley R."/>
            <person name="Andreopoulos W."/>
            <person name="LaButti K."/>
            <person name="Pangilinan J."/>
            <person name="Ruiz-duenas F.J."/>
            <person name="Barrasa J.M."/>
            <person name="Sanchez-Garcia M."/>
            <person name="Camarero S."/>
            <person name="Miyauchi S."/>
            <person name="Serrano A."/>
            <person name="Linde D."/>
            <person name="Babiker R."/>
            <person name="Drula E."/>
            <person name="Ayuso-Fernandez I."/>
            <person name="Pacheco R."/>
            <person name="Padilla G."/>
            <person name="Ferreira P."/>
            <person name="Barriuso J."/>
            <person name="Kellner H."/>
            <person name="Castanera R."/>
            <person name="Alfaro M."/>
            <person name="Ramirez L."/>
            <person name="Pisabarro A.G."/>
            <person name="Kuo A."/>
            <person name="Tritt A."/>
            <person name="Lipzen A."/>
            <person name="He G."/>
            <person name="Yan M."/>
            <person name="Ng V."/>
            <person name="Cullen D."/>
            <person name="Martin F."/>
            <person name="Rosso M.-N."/>
            <person name="Henrissat B."/>
            <person name="Hibbett D."/>
            <person name="Martinez A.T."/>
            <person name="Grigoriev I.V."/>
        </authorList>
    </citation>
    <scope>NUCLEOTIDE SEQUENCE</scope>
    <source>
        <strain evidence="2">AH 44721</strain>
    </source>
</reference>
<dbReference type="PANTHER" id="PTHR31912">
    <property type="entry name" value="IP13529P"/>
    <property type="match status" value="1"/>
</dbReference>
<proteinExistence type="predicted"/>
<evidence type="ECO:0000313" key="3">
    <source>
        <dbReference type="Proteomes" id="UP000724874"/>
    </source>
</evidence>
<name>A0A9P5N882_GYMJU</name>
<gene>
    <name evidence="2" type="ORF">CPB84DRAFT_1690343</name>
</gene>
<organism evidence="2 3">
    <name type="scientific">Gymnopilus junonius</name>
    <name type="common">Spectacular rustgill mushroom</name>
    <name type="synonym">Gymnopilus spectabilis subsp. junonius</name>
    <dbReference type="NCBI Taxonomy" id="109634"/>
    <lineage>
        <taxon>Eukaryota</taxon>
        <taxon>Fungi</taxon>
        <taxon>Dikarya</taxon>
        <taxon>Basidiomycota</taxon>
        <taxon>Agaricomycotina</taxon>
        <taxon>Agaricomycetes</taxon>
        <taxon>Agaricomycetidae</taxon>
        <taxon>Agaricales</taxon>
        <taxon>Agaricineae</taxon>
        <taxon>Hymenogastraceae</taxon>
        <taxon>Gymnopilus</taxon>
    </lineage>
</organism>
<feature type="region of interest" description="Disordered" evidence="1">
    <location>
        <begin position="978"/>
        <end position="1025"/>
    </location>
</feature>
<dbReference type="EMBL" id="JADNYJ010000220">
    <property type="protein sequence ID" value="KAF8874151.1"/>
    <property type="molecule type" value="Genomic_DNA"/>
</dbReference>
<feature type="compositionally biased region" description="Acidic residues" evidence="1">
    <location>
        <begin position="1001"/>
        <end position="1015"/>
    </location>
</feature>
<dbReference type="PANTHER" id="PTHR31912:SF34">
    <property type="entry name" value="NOTOCHORD-RELATED PROTEIN"/>
    <property type="match status" value="1"/>
</dbReference>
<dbReference type="OrthoDB" id="2506088at2759"/>
<protein>
    <submittedName>
        <fullName evidence="2">Uncharacterized protein</fullName>
    </submittedName>
</protein>
<sequence>MDEFRDSDDDDFDLAEEVRQYLATDVQDSEEVARQFNDLPVDSDYFPYPSKLMMLLDIVDNLPRLRMSANLFRMVLWILKEVGVPNVPSYDAFHKLQTDLRKTCGTNPTKHESMLGNIFYLNSLEDSIARNFANPEIAKHINPYPEEPEGPISEGWQTGRWKEFKPSELTPMYARGLRQFYIEEVSAIDSGEYVIPHDWVIRKKELTASCSIVQVTPHGWRINHNDRRIIKASQFKRNYHDIIAERGAEIQWADDVQALEMPNPLCKIAKDKDLFVIMMPLWCDDVSGNKSKQYNKHINMYAVNGNLPGRLLQQEYFIQYVSASPHATAPEQFVTLKERINKTHMEPIECYNASTGREACVMIHVPGLPADNPQQSEEASHMGGNANLKCRRCGVGGPHDHTESDEGYHSLHFTGVARSAGETQKCLEKQLKTACYGIEKHVTDIQTETGTKDKITQHWIDILIQKCHEMKSQDPGWTPDSIAEELQKWLKDQPGDKFNPLLSIAGLDPTRDTPVEILHTILLGIVKYVWHLINVSWTDANRATFAIRLQSTDLDGLTVPPLRADYMIQYRNNLIGKHFKTLMQMIAFHVHDLITPAEFTLIKAVGALGAVLWVHEIEDMDEYLKDLEILIGNVLDAFGDVDPAKIIVKMKLHILTHLPEDIRRFGPAIRNSTEIFECFNGVFRLCSIYSNHQAPSRDIATKFASMDRVKHILSGGYWKQGDDWVHAGSGVLRVLKSEAIIQRHLGWVPQSEIIPGAMRLAGKAKNAVMSWSDTLVSKVLSSTASINTQVSWRKGVSVIAKSGDKCGIGSWIFYQFLGTTSIGRIAEIICPESELTSPESGLITVEVFSLSGEQHPDFDLPFLRQPQNAQKHQVIKPLDVLFIFSVQHDCRTAKCEPANFRIQLQERQATTRQESLIKHKNDGHYLINTYAIHNATLLRQAIPRHLTTPKKLYEDRKAHHAAIATTLRVNQAAKRAKTQAKRKATLEANKAKKQQRAEAQIDSEDEGIESEEEMGIGEGDRPTKR</sequence>
<dbReference type="AlphaFoldDB" id="A0A9P5N882"/>
<evidence type="ECO:0000313" key="2">
    <source>
        <dbReference type="EMBL" id="KAF8874151.1"/>
    </source>
</evidence>
<evidence type="ECO:0000256" key="1">
    <source>
        <dbReference type="SAM" id="MobiDB-lite"/>
    </source>
</evidence>
<keyword evidence="3" id="KW-1185">Reference proteome</keyword>
<accession>A0A9P5N882</accession>
<dbReference type="Proteomes" id="UP000724874">
    <property type="component" value="Unassembled WGS sequence"/>
</dbReference>